<name>A0ABQ7UFJ9_SOLTU</name>
<proteinExistence type="predicted"/>
<accession>A0ABQ7UFJ9</accession>
<organism evidence="2 3">
    <name type="scientific">Solanum tuberosum</name>
    <name type="common">Potato</name>
    <dbReference type="NCBI Taxonomy" id="4113"/>
    <lineage>
        <taxon>Eukaryota</taxon>
        <taxon>Viridiplantae</taxon>
        <taxon>Streptophyta</taxon>
        <taxon>Embryophyta</taxon>
        <taxon>Tracheophyta</taxon>
        <taxon>Spermatophyta</taxon>
        <taxon>Magnoliopsida</taxon>
        <taxon>eudicotyledons</taxon>
        <taxon>Gunneridae</taxon>
        <taxon>Pentapetalae</taxon>
        <taxon>asterids</taxon>
        <taxon>lamiids</taxon>
        <taxon>Solanales</taxon>
        <taxon>Solanaceae</taxon>
        <taxon>Solanoideae</taxon>
        <taxon>Solaneae</taxon>
        <taxon>Solanum</taxon>
    </lineage>
</organism>
<dbReference type="Proteomes" id="UP000826656">
    <property type="component" value="Unassembled WGS sequence"/>
</dbReference>
<gene>
    <name evidence="2" type="ORF">KY290_027600</name>
</gene>
<dbReference type="EMBL" id="JAIVGD010000019">
    <property type="protein sequence ID" value="KAH0748368.1"/>
    <property type="molecule type" value="Genomic_DNA"/>
</dbReference>
<dbReference type="InterPro" id="IPR054722">
    <property type="entry name" value="PolX-like_BBD"/>
</dbReference>
<evidence type="ECO:0000259" key="1">
    <source>
        <dbReference type="Pfam" id="PF22936"/>
    </source>
</evidence>
<comment type="caution">
    <text evidence="2">The sequence shown here is derived from an EMBL/GenBank/DDBJ whole genome shotgun (WGS) entry which is preliminary data.</text>
</comment>
<feature type="domain" description="Retrovirus-related Pol polyprotein from transposon TNT 1-94-like beta-barrel" evidence="1">
    <location>
        <begin position="187"/>
        <end position="231"/>
    </location>
</feature>
<dbReference type="Pfam" id="PF22936">
    <property type="entry name" value="Pol_BBD"/>
    <property type="match status" value="1"/>
</dbReference>
<sequence>MVISFPKFQQQRLITELGKFCNSSIWEIRRVSSIVNLMKSYRKNISDEIVMAKMLRSLTKKFEHAVAAIEESKDLSKYSFDVLMDYYIAHVDKINKCHKKIKEKAFQVKEESSFSKEKSSIFFGRDRGRGGFRGQVKAAVEAEVNSMTLVILRVNFSDSIARSSIIQKHIVGLSKRTVKIKQISVRTRCSNHMTSIRFLFRDLDESQKCDIRLDDDKQVRVEGKGAIAIKTM</sequence>
<evidence type="ECO:0000313" key="3">
    <source>
        <dbReference type="Proteomes" id="UP000826656"/>
    </source>
</evidence>
<protein>
    <recommendedName>
        <fullName evidence="1">Retrovirus-related Pol polyprotein from transposon TNT 1-94-like beta-barrel domain-containing protein</fullName>
    </recommendedName>
</protein>
<reference evidence="2 3" key="1">
    <citation type="journal article" date="2021" name="bioRxiv">
        <title>Chromosome-scale and haplotype-resolved genome assembly of a tetraploid potato cultivar.</title>
        <authorList>
            <person name="Sun H."/>
            <person name="Jiao W.-B."/>
            <person name="Krause K."/>
            <person name="Campoy J.A."/>
            <person name="Goel M."/>
            <person name="Folz-Donahue K."/>
            <person name="Kukat C."/>
            <person name="Huettel B."/>
            <person name="Schneeberger K."/>
        </authorList>
    </citation>
    <scope>NUCLEOTIDE SEQUENCE [LARGE SCALE GENOMIC DNA]</scope>
    <source>
        <strain evidence="2">SolTubOtavaFocal</strain>
        <tissue evidence="2">Leaves</tissue>
    </source>
</reference>
<keyword evidence="3" id="KW-1185">Reference proteome</keyword>
<evidence type="ECO:0000313" key="2">
    <source>
        <dbReference type="EMBL" id="KAH0748368.1"/>
    </source>
</evidence>
<dbReference type="Pfam" id="PF14223">
    <property type="entry name" value="Retrotran_gag_2"/>
    <property type="match status" value="1"/>
</dbReference>